<feature type="compositionally biased region" description="Low complexity" evidence="1">
    <location>
        <begin position="811"/>
        <end position="834"/>
    </location>
</feature>
<sequence length="1587" mass="170194">MKVPAFWVVLALWLDVCRVQAAAVFAHFMVTNTQNFTTYDWEINMVLAQQAHIDAFALNMAYGDTTNEPSLVNAFEAASVVGFQLFFSFDYAGNGAWPKSTVSDLITKYGSNSHYYQYKGKPFVSSFEGPGSASDWIDIKRQTGCYFVPDWSSLGAKAALEASPGVPDGLFSWAGWPWGPHDMDTYVDASYMQYLDGKPYMMPVSPWFYTNLPGYKKNWVWNGDRLWFDRWQQVMYLQPEWVEIISWNDYGESHYIGPLHENAYAAFNIGNASYNYAAAYSHDEWRTFLPYLIDLYKTGTATITNEGAQVWFRRAPGAACTNGGTSGNTVSQFQIEFPPTKILEDKVFFSALLGSPADVSVSIGGVLQEATWSDAPDGGIGIYHGSVPFNGNTGQVTVKISRNGAVIVSMEGESITTSSCLGGIQNWNAWVGMEMASTTISATPELTISEQVCVNGTGPDKFASLCGFSCSYGYCPVGACVCTAMGEQRTLPNATGIKCYPLAGEDASYSGLCDFNCNYGNCVPEACGTTEVELTVPTVSDFSPPACVGGTGEGNLAGLCSFSCSYGFCPINACTCTGEGGLVLPPASQGVSGYASPGMDETVYGPLCGFTCSHGYCPEGVCATNPYGSGDGATPGTVGIKPLPCTSLASSATFTLSAACTDGILNLPTSGPEASVNNIPAGSPSVCNEVCDFFRRLTGTCCGQGGNTTNTVEVLPSLVIPLDIPLPSGFVPNIPIIIPVPGQYDPDEVFGNPTSTPTTTSSSSNTLAAIITTTFTTTYTSYSTFPVTQIDQNDQITTATSSAPVVFTSTGTTTITTSSGSKVTGSTDNDSGSNNDDDHTRKPRKTCRDISAGTPLTTFLAHVPLPSSITLPAGMCLPGSDPLRIPPIPLPNTDPPCYRKDCSPCQKGACGGDRSSSGSSTGSTSPTDPTDPEQCAVDGSDAPSSEQGICGNGNFPLWDSATGQITCDLPVSEAQDQMSDCQAGAMDDIDDTLDEIDCYADGCGQGLLAKRGKKACPIPQAYKPSQNAACDAVFDCDVDRWPNVCNNVRSAIDKKNAPSILTHYGKSFHATSRWLLAHGLDQNAGGAERNEARITEDPNKATKRAGWGLIGCEVEEYPFGNSRNSDRAEANYYDRPTLRLIPEKENNDHGIEMGKFINYVKKLTNQKKNPTYCVEVSSSSGQALPADYCISEWQSCNNKCAQAYGPSFILVNRATDGDANAAKRAGYPNMQEWDLWFDDPAHSNRKWEHTLSWDPVGLAQIPPVYKPVTSTMPPQFPPSYIERKVPQPPGPGQKIYVGNFPFGSWELSFVDKNGVIRTVGTPKAVVPKADGSHLIYDADPGQGYHFPYHRRKRDLTMDDTAGGEYPPEEALAQNASMSTEESHLPGLSRRAGLTSTSFLDSRVYTEVLGCPLDSELEPCTDCALQGGVAPIPAGAGSPESTAVSTGTTSHTSTTTAATSLPTIPPDTKPLCFRTIPDDHHQSFTVDEYELARVGLCAGQTLHVDDSPHIWTHPNTNLVASAAWAADQTGCYSRNNFLMTKTCETWMDQILQDCDEPIANVDYFGGSFVYSSQNGCVTFYLGKQLLIS</sequence>
<keyword evidence="3" id="KW-0378">Hydrolase</keyword>
<dbReference type="Gene3D" id="3.20.20.80">
    <property type="entry name" value="Glycosidases"/>
    <property type="match status" value="1"/>
</dbReference>
<organism evidence="3 4">
    <name type="scientific">Aspergillus tamarii</name>
    <dbReference type="NCBI Taxonomy" id="41984"/>
    <lineage>
        <taxon>Eukaryota</taxon>
        <taxon>Fungi</taxon>
        <taxon>Dikarya</taxon>
        <taxon>Ascomycota</taxon>
        <taxon>Pezizomycotina</taxon>
        <taxon>Eurotiomycetes</taxon>
        <taxon>Eurotiomycetidae</taxon>
        <taxon>Eurotiales</taxon>
        <taxon>Aspergillaceae</taxon>
        <taxon>Aspergillus</taxon>
        <taxon>Aspergillus subgen. Circumdati</taxon>
    </lineage>
</organism>
<feature type="region of interest" description="Disordered" evidence="1">
    <location>
        <begin position="1435"/>
        <end position="1460"/>
    </location>
</feature>
<proteinExistence type="predicted"/>
<keyword evidence="2" id="KW-0732">Signal</keyword>
<feature type="signal peptide" evidence="2">
    <location>
        <begin position="1"/>
        <end position="21"/>
    </location>
</feature>
<feature type="region of interest" description="Disordered" evidence="1">
    <location>
        <begin position="811"/>
        <end position="850"/>
    </location>
</feature>
<dbReference type="EMBL" id="ML738600">
    <property type="protein sequence ID" value="KAE8165408.1"/>
    <property type="molecule type" value="Genomic_DNA"/>
</dbReference>
<accession>A0A5N6V350</accession>
<evidence type="ECO:0000256" key="1">
    <source>
        <dbReference type="SAM" id="MobiDB-lite"/>
    </source>
</evidence>
<keyword evidence="4" id="KW-1185">Reference proteome</keyword>
<feature type="region of interest" description="Disordered" evidence="1">
    <location>
        <begin position="909"/>
        <end position="948"/>
    </location>
</feature>
<dbReference type="CDD" id="cd11577">
    <property type="entry name" value="GH71"/>
    <property type="match status" value="1"/>
</dbReference>
<gene>
    <name evidence="3" type="ORF">BDV40DRAFT_297436</name>
</gene>
<feature type="compositionally biased region" description="Low complexity" evidence="1">
    <location>
        <begin position="1440"/>
        <end position="1459"/>
    </location>
</feature>
<dbReference type="Proteomes" id="UP000326950">
    <property type="component" value="Unassembled WGS sequence"/>
</dbReference>
<evidence type="ECO:0000313" key="4">
    <source>
        <dbReference type="Proteomes" id="UP000326950"/>
    </source>
</evidence>
<dbReference type="InterPro" id="IPR005197">
    <property type="entry name" value="Glyco_hydro_71"/>
</dbReference>
<dbReference type="GO" id="GO:0051118">
    <property type="term" value="F:glucan endo-1,3-alpha-glucosidase activity"/>
    <property type="evidence" value="ECO:0007669"/>
    <property type="project" value="InterPro"/>
</dbReference>
<name>A0A5N6V350_ASPTM</name>
<evidence type="ECO:0000313" key="3">
    <source>
        <dbReference type="EMBL" id="KAE8165408.1"/>
    </source>
</evidence>
<dbReference type="OrthoDB" id="1046782at2759"/>
<evidence type="ECO:0000256" key="2">
    <source>
        <dbReference type="SAM" id="SignalP"/>
    </source>
</evidence>
<protein>
    <submittedName>
        <fullName evidence="3">Glycosyl hydrolase family 71-domain-containing protein</fullName>
    </submittedName>
</protein>
<feature type="compositionally biased region" description="Low complexity" evidence="1">
    <location>
        <begin position="912"/>
        <end position="928"/>
    </location>
</feature>
<feature type="chain" id="PRO_5024948760" evidence="2">
    <location>
        <begin position="22"/>
        <end position="1587"/>
    </location>
</feature>
<dbReference type="Pfam" id="PF03659">
    <property type="entry name" value="Glyco_hydro_71"/>
    <property type="match status" value="1"/>
</dbReference>
<reference evidence="3 4" key="1">
    <citation type="submission" date="2019-04" db="EMBL/GenBank/DDBJ databases">
        <title>Friends and foes A comparative genomics study of 23 Aspergillus species from section Flavi.</title>
        <authorList>
            <consortium name="DOE Joint Genome Institute"/>
            <person name="Kjaerbolling I."/>
            <person name="Vesth T."/>
            <person name="Frisvad J.C."/>
            <person name="Nybo J.L."/>
            <person name="Theobald S."/>
            <person name="Kildgaard S."/>
            <person name="Isbrandt T."/>
            <person name="Kuo A."/>
            <person name="Sato A."/>
            <person name="Lyhne E.K."/>
            <person name="Kogle M.E."/>
            <person name="Wiebenga A."/>
            <person name="Kun R.S."/>
            <person name="Lubbers R.J."/>
            <person name="Makela M.R."/>
            <person name="Barry K."/>
            <person name="Chovatia M."/>
            <person name="Clum A."/>
            <person name="Daum C."/>
            <person name="Haridas S."/>
            <person name="He G."/>
            <person name="LaButti K."/>
            <person name="Lipzen A."/>
            <person name="Mondo S."/>
            <person name="Riley R."/>
            <person name="Salamov A."/>
            <person name="Simmons B.A."/>
            <person name="Magnuson J.K."/>
            <person name="Henrissat B."/>
            <person name="Mortensen U.H."/>
            <person name="Larsen T.O."/>
            <person name="Devries R.P."/>
            <person name="Grigoriev I.V."/>
            <person name="Machida M."/>
            <person name="Baker S.E."/>
            <person name="Andersen M.R."/>
        </authorList>
    </citation>
    <scope>NUCLEOTIDE SEQUENCE [LARGE SCALE GENOMIC DNA]</scope>
    <source>
        <strain evidence="3 4">CBS 117626</strain>
    </source>
</reference>